<reference evidence="3" key="1">
    <citation type="journal article" date="2020" name="Fungal Divers.">
        <title>Resolving the Mortierellaceae phylogeny through synthesis of multi-gene phylogenetics and phylogenomics.</title>
        <authorList>
            <person name="Vandepol N."/>
            <person name="Liber J."/>
            <person name="Desiro A."/>
            <person name="Na H."/>
            <person name="Kennedy M."/>
            <person name="Barry K."/>
            <person name="Grigoriev I.V."/>
            <person name="Miller A.N."/>
            <person name="O'Donnell K."/>
            <person name="Stajich J.E."/>
            <person name="Bonito G."/>
        </authorList>
    </citation>
    <scope>NUCLEOTIDE SEQUENCE</scope>
    <source>
        <strain evidence="3">MES-2147</strain>
    </source>
</reference>
<dbReference type="EMBL" id="JAAAHW010006319">
    <property type="protein sequence ID" value="KAF9963140.1"/>
    <property type="molecule type" value="Genomic_DNA"/>
</dbReference>
<keyword evidence="2" id="KW-1133">Transmembrane helix</keyword>
<keyword evidence="2" id="KW-0472">Membrane</keyword>
<sequence>MDVLLRKPLFWPFTNRHFRRSSNARIGGDLIVCMVFCGLWFLSMIGLVIDSVWVDCTRLTGLEVVFQENRRSPNQIKTVCRLEKATLGLAVVSWVCWMGVLLVLLYGHFWKGRQVIAARLRNKLSRRHRSPTNGEAAGVSSAISPDAGTGQAGSSISGRGASNGNGGGVSTAQHQHPQQQSEQSCQGVDFTGLFCRYDDEQSTINDSMRGEHSHSHIPA</sequence>
<feature type="region of interest" description="Disordered" evidence="1">
    <location>
        <begin position="127"/>
        <end position="183"/>
    </location>
</feature>
<evidence type="ECO:0000313" key="3">
    <source>
        <dbReference type="EMBL" id="KAF9963140.1"/>
    </source>
</evidence>
<evidence type="ECO:0000313" key="4">
    <source>
        <dbReference type="Proteomes" id="UP000749646"/>
    </source>
</evidence>
<keyword evidence="4" id="KW-1185">Reference proteome</keyword>
<proteinExistence type="predicted"/>
<feature type="transmembrane region" description="Helical" evidence="2">
    <location>
        <begin position="87"/>
        <end position="109"/>
    </location>
</feature>
<organism evidence="3 4">
    <name type="scientific">Modicella reniformis</name>
    <dbReference type="NCBI Taxonomy" id="1440133"/>
    <lineage>
        <taxon>Eukaryota</taxon>
        <taxon>Fungi</taxon>
        <taxon>Fungi incertae sedis</taxon>
        <taxon>Mucoromycota</taxon>
        <taxon>Mortierellomycotina</taxon>
        <taxon>Mortierellomycetes</taxon>
        <taxon>Mortierellales</taxon>
        <taxon>Mortierellaceae</taxon>
        <taxon>Modicella</taxon>
    </lineage>
</organism>
<name>A0A9P6J8N0_9FUNG</name>
<keyword evidence="2" id="KW-0812">Transmembrane</keyword>
<protein>
    <submittedName>
        <fullName evidence="3">Uncharacterized protein</fullName>
    </submittedName>
</protein>
<accession>A0A9P6J8N0</accession>
<dbReference type="AlphaFoldDB" id="A0A9P6J8N0"/>
<dbReference type="OrthoDB" id="2434847at2759"/>
<feature type="transmembrane region" description="Helical" evidence="2">
    <location>
        <begin position="26"/>
        <end position="49"/>
    </location>
</feature>
<dbReference type="Proteomes" id="UP000749646">
    <property type="component" value="Unassembled WGS sequence"/>
</dbReference>
<comment type="caution">
    <text evidence="3">The sequence shown here is derived from an EMBL/GenBank/DDBJ whole genome shotgun (WGS) entry which is preliminary data.</text>
</comment>
<evidence type="ECO:0000256" key="1">
    <source>
        <dbReference type="SAM" id="MobiDB-lite"/>
    </source>
</evidence>
<gene>
    <name evidence="3" type="ORF">BGZ65_005660</name>
</gene>
<feature type="compositionally biased region" description="Low complexity" evidence="1">
    <location>
        <begin position="173"/>
        <end position="183"/>
    </location>
</feature>
<evidence type="ECO:0000256" key="2">
    <source>
        <dbReference type="SAM" id="Phobius"/>
    </source>
</evidence>